<name>A0A495J4W7_9SPHI</name>
<evidence type="ECO:0000313" key="2">
    <source>
        <dbReference type="Proteomes" id="UP000268007"/>
    </source>
</evidence>
<accession>A0A495J4W7</accession>
<dbReference type="AlphaFoldDB" id="A0A495J4W7"/>
<proteinExistence type="predicted"/>
<gene>
    <name evidence="1" type="ORF">BDD43_3965</name>
</gene>
<organism evidence="1 2">
    <name type="scientific">Mucilaginibacter gracilis</name>
    <dbReference type="NCBI Taxonomy" id="423350"/>
    <lineage>
        <taxon>Bacteria</taxon>
        <taxon>Pseudomonadati</taxon>
        <taxon>Bacteroidota</taxon>
        <taxon>Sphingobacteriia</taxon>
        <taxon>Sphingobacteriales</taxon>
        <taxon>Sphingobacteriaceae</taxon>
        <taxon>Mucilaginibacter</taxon>
    </lineage>
</organism>
<reference evidence="1 2" key="1">
    <citation type="submission" date="2018-10" db="EMBL/GenBank/DDBJ databases">
        <title>Genomic Encyclopedia of Archaeal and Bacterial Type Strains, Phase II (KMG-II): from individual species to whole genera.</title>
        <authorList>
            <person name="Goeker M."/>
        </authorList>
    </citation>
    <scope>NUCLEOTIDE SEQUENCE [LARGE SCALE GENOMIC DNA]</scope>
    <source>
        <strain evidence="1 2">DSM 18602</strain>
    </source>
</reference>
<sequence>MKISKHLFFLLPMFIAGCHGTITQTGRQDQSDTITPVRKKEVKKHFSNFSCDSTIINNEFSLDALAFKVFKADTNKIKSLFLNPVVLKFESQKNAEGGSYNLYNFTDGVNKLTLYNNSGFYLEDSDIKNDKVRLNKKISIGMAKGNFLKLVKRTDIKCDTITVVNDESTFETVYIFDNLKLREIKMGQIVE</sequence>
<dbReference type="RefSeq" id="WP_147425687.1">
    <property type="nucleotide sequence ID" value="NZ_RBKU01000001.1"/>
</dbReference>
<protein>
    <recommendedName>
        <fullName evidence="3">Lipoprotein</fullName>
    </recommendedName>
</protein>
<evidence type="ECO:0000313" key="1">
    <source>
        <dbReference type="EMBL" id="RKR83751.1"/>
    </source>
</evidence>
<comment type="caution">
    <text evidence="1">The sequence shown here is derived from an EMBL/GenBank/DDBJ whole genome shotgun (WGS) entry which is preliminary data.</text>
</comment>
<dbReference type="Proteomes" id="UP000268007">
    <property type="component" value="Unassembled WGS sequence"/>
</dbReference>
<dbReference type="EMBL" id="RBKU01000001">
    <property type="protein sequence ID" value="RKR83751.1"/>
    <property type="molecule type" value="Genomic_DNA"/>
</dbReference>
<evidence type="ECO:0008006" key="3">
    <source>
        <dbReference type="Google" id="ProtNLM"/>
    </source>
</evidence>
<keyword evidence="2" id="KW-1185">Reference proteome</keyword>
<dbReference type="PROSITE" id="PS51257">
    <property type="entry name" value="PROKAR_LIPOPROTEIN"/>
    <property type="match status" value="1"/>
</dbReference>